<keyword evidence="3" id="KW-1185">Reference proteome</keyword>
<feature type="transmembrane region" description="Helical" evidence="1">
    <location>
        <begin position="12"/>
        <end position="36"/>
    </location>
</feature>
<proteinExistence type="predicted"/>
<dbReference type="PANTHER" id="PTHR33133:SF1">
    <property type="entry name" value="EXPRESSED PROTEIN-RELATED"/>
    <property type="match status" value="1"/>
</dbReference>
<dbReference type="PANTHER" id="PTHR33133">
    <property type="entry name" value="OS08G0107100 PROTEIN-RELATED"/>
    <property type="match status" value="1"/>
</dbReference>
<feature type="transmembrane region" description="Helical" evidence="1">
    <location>
        <begin position="71"/>
        <end position="101"/>
    </location>
</feature>
<dbReference type="Proteomes" id="UP000825935">
    <property type="component" value="Chromosome 29"/>
</dbReference>
<evidence type="ECO:0000313" key="3">
    <source>
        <dbReference type="Proteomes" id="UP000825935"/>
    </source>
</evidence>
<reference evidence="2" key="1">
    <citation type="submission" date="2021-08" db="EMBL/GenBank/DDBJ databases">
        <title>WGS assembly of Ceratopteris richardii.</title>
        <authorList>
            <person name="Marchant D.B."/>
            <person name="Chen G."/>
            <person name="Jenkins J."/>
            <person name="Shu S."/>
            <person name="Leebens-Mack J."/>
            <person name="Grimwood J."/>
            <person name="Schmutz J."/>
            <person name="Soltis P."/>
            <person name="Soltis D."/>
            <person name="Chen Z.-H."/>
        </authorList>
    </citation>
    <scope>NUCLEOTIDE SEQUENCE</scope>
    <source>
        <strain evidence="2">Whitten #5841</strain>
        <tissue evidence="2">Leaf</tissue>
    </source>
</reference>
<keyword evidence="1" id="KW-0812">Transmembrane</keyword>
<keyword evidence="1" id="KW-1133">Transmembrane helix</keyword>
<feature type="transmembrane region" description="Helical" evidence="1">
    <location>
        <begin position="121"/>
        <end position="141"/>
    </location>
</feature>
<dbReference type="OrthoDB" id="1908649at2759"/>
<evidence type="ECO:0000256" key="1">
    <source>
        <dbReference type="SAM" id="Phobius"/>
    </source>
</evidence>
<evidence type="ECO:0000313" key="2">
    <source>
        <dbReference type="EMBL" id="KAH7291288.1"/>
    </source>
</evidence>
<comment type="caution">
    <text evidence="2">The sequence shown here is derived from an EMBL/GenBank/DDBJ whole genome shotgun (WGS) entry which is preliminary data.</text>
</comment>
<dbReference type="EMBL" id="CM035434">
    <property type="protein sequence ID" value="KAH7291288.1"/>
    <property type="molecule type" value="Genomic_DNA"/>
</dbReference>
<sequence>MRESAWILSHHGGLLSLLASTLVLPLCFMLLSHTLVSVPLIQRIRQDKEFVQAHSGTDAARDRQTDLSSEWVYLLIFFTVYLLCVLAFSLLSTAAVVYSVACMYLENSISYRKVISVVPTVWKRLIVTFLWVFILIFRISCDRDSILPPNLREFPENQLRCICPCRGAGLVCLLLHPCVYQLHLAPFQRHHCARR</sequence>
<dbReference type="AlphaFoldDB" id="A0A8T2R6D6"/>
<name>A0A8T2R6D6_CERRI</name>
<keyword evidence="1" id="KW-0472">Membrane</keyword>
<gene>
    <name evidence="2" type="ORF">KP509_29G010100</name>
</gene>
<protein>
    <submittedName>
        <fullName evidence="2">Uncharacterized protein</fullName>
    </submittedName>
</protein>
<organism evidence="2 3">
    <name type="scientific">Ceratopteris richardii</name>
    <name type="common">Triangle waterfern</name>
    <dbReference type="NCBI Taxonomy" id="49495"/>
    <lineage>
        <taxon>Eukaryota</taxon>
        <taxon>Viridiplantae</taxon>
        <taxon>Streptophyta</taxon>
        <taxon>Embryophyta</taxon>
        <taxon>Tracheophyta</taxon>
        <taxon>Polypodiopsida</taxon>
        <taxon>Polypodiidae</taxon>
        <taxon>Polypodiales</taxon>
        <taxon>Pteridineae</taxon>
        <taxon>Pteridaceae</taxon>
        <taxon>Parkerioideae</taxon>
        <taxon>Ceratopteris</taxon>
    </lineage>
</organism>
<accession>A0A8T2R6D6</accession>